<evidence type="ECO:0000256" key="1">
    <source>
        <dbReference type="ARBA" id="ARBA00023277"/>
    </source>
</evidence>
<organism evidence="3 4">
    <name type="scientific">Microbacterium esteraromaticum</name>
    <dbReference type="NCBI Taxonomy" id="57043"/>
    <lineage>
        <taxon>Bacteria</taxon>
        <taxon>Bacillati</taxon>
        <taxon>Actinomycetota</taxon>
        <taxon>Actinomycetes</taxon>
        <taxon>Micrococcales</taxon>
        <taxon>Microbacteriaceae</taxon>
        <taxon>Microbacterium</taxon>
    </lineage>
</organism>
<dbReference type="InterPro" id="IPR050312">
    <property type="entry name" value="IolE/XylAMocC-like"/>
</dbReference>
<dbReference type="RefSeq" id="WP_182254680.1">
    <property type="nucleotide sequence ID" value="NZ_CP043732.1"/>
</dbReference>
<dbReference type="Gene3D" id="3.20.20.150">
    <property type="entry name" value="Divalent-metal-dependent TIM barrel enzymes"/>
    <property type="match status" value="1"/>
</dbReference>
<keyword evidence="3" id="KW-0413">Isomerase</keyword>
<dbReference type="AlphaFoldDB" id="A0A7D8AID3"/>
<dbReference type="EMBL" id="CP043732">
    <property type="protein sequence ID" value="QMU96369.1"/>
    <property type="molecule type" value="Genomic_DNA"/>
</dbReference>
<evidence type="ECO:0000259" key="2">
    <source>
        <dbReference type="Pfam" id="PF01261"/>
    </source>
</evidence>
<name>A0A7D8AID3_9MICO</name>
<gene>
    <name evidence="3" type="ORF">FVO59_03460</name>
</gene>
<dbReference type="SUPFAM" id="SSF51658">
    <property type="entry name" value="Xylose isomerase-like"/>
    <property type="match status" value="1"/>
</dbReference>
<accession>A0A7D8AID3</accession>
<feature type="domain" description="Xylose isomerase-like TIM barrel" evidence="2">
    <location>
        <begin position="30"/>
        <end position="262"/>
    </location>
</feature>
<protein>
    <submittedName>
        <fullName evidence="3">Sugar phosphate isomerase/epimerase</fullName>
    </submittedName>
</protein>
<dbReference type="Proteomes" id="UP000515708">
    <property type="component" value="Chromosome"/>
</dbReference>
<sequence length="271" mass="29740">MTGVNISCQTFSWQMSLETYRGRIGHIASIAKKAGFAFLEPEIVLLGELSSAELIRREIEPQGIRIPSLVIAEEWAASEESAGERERTDQALDLAEALGATQVVVVQKSDGRHDLAERQRGLMTCFDAIAMRAADRGIGVSFHPNSLDTSLFIDGADYDVLEQILPERVGFAPDLGHVARGGMDVVETVTRFRERIVHLHVKDMFANGEWAPTGEGVVDIVGVFRQLSETGFAGWAAFEDESALAETDPDEATLRAGRWVREHLAEYLADA</sequence>
<reference evidence="3 4" key="1">
    <citation type="journal article" date="2020" name="Front. Microbiol.">
        <title>Design of Bacterial Strain-Specific qPCR Assays Using NGS Data and Publicly Available Resources and Its Application to Track Biocontrol Strains.</title>
        <authorList>
            <person name="Hernandez I."/>
            <person name="Sant C."/>
            <person name="Martinez R."/>
            <person name="Fernandez C."/>
        </authorList>
    </citation>
    <scope>NUCLEOTIDE SEQUENCE [LARGE SCALE GENOMIC DNA]</scope>
    <source>
        <strain evidence="3 4">B24</strain>
    </source>
</reference>
<dbReference type="PANTHER" id="PTHR12110:SF41">
    <property type="entry name" value="INOSOSE DEHYDRATASE"/>
    <property type="match status" value="1"/>
</dbReference>
<keyword evidence="1" id="KW-0119">Carbohydrate metabolism</keyword>
<dbReference type="InterPro" id="IPR036237">
    <property type="entry name" value="Xyl_isomerase-like_sf"/>
</dbReference>
<dbReference type="GO" id="GO:0016853">
    <property type="term" value="F:isomerase activity"/>
    <property type="evidence" value="ECO:0007669"/>
    <property type="project" value="UniProtKB-KW"/>
</dbReference>
<evidence type="ECO:0000313" key="4">
    <source>
        <dbReference type="Proteomes" id="UP000515708"/>
    </source>
</evidence>
<dbReference type="Pfam" id="PF01261">
    <property type="entry name" value="AP_endonuc_2"/>
    <property type="match status" value="1"/>
</dbReference>
<proteinExistence type="predicted"/>
<dbReference type="PANTHER" id="PTHR12110">
    <property type="entry name" value="HYDROXYPYRUVATE ISOMERASE"/>
    <property type="match status" value="1"/>
</dbReference>
<evidence type="ECO:0000313" key="3">
    <source>
        <dbReference type="EMBL" id="QMU96369.1"/>
    </source>
</evidence>
<dbReference type="InterPro" id="IPR013022">
    <property type="entry name" value="Xyl_isomerase-like_TIM-brl"/>
</dbReference>